<accession>A0A813HT91</accession>
<feature type="transmembrane region" description="Helical" evidence="1">
    <location>
        <begin position="253"/>
        <end position="273"/>
    </location>
</feature>
<feature type="transmembrane region" description="Helical" evidence="1">
    <location>
        <begin position="73"/>
        <end position="95"/>
    </location>
</feature>
<proteinExistence type="predicted"/>
<sequence length="329" mass="35530">VELVKTMKDDIESLLDLEEVVSSAFLRDKVLLGELFQKAGRKELEFLVNSGVTFGFFLGVIQMILWIMFPNEWVLPVGGALVGYLTNWVAIKLIFDPVEPTKVGPFVMQGLFEKRQVEVSAEFSEFLAQRVLTSPKLLLEIVNGRKRDNFQAMVRKAVPGAVPDDVCTCAANALGKLSLLPREHPLHVYVDGTLNLQATLNKRLCKLSSAEFENLLHPVFEEDELTLIVAGGVLGAAAGALQMAFGWGGPSQLGAVAAVVGAGAGAGTGMAVAKSAVLLPPQAVKAIGRCVQALGGALRVAGRLALGPRRGRWSLQRQLQQPQRELRRI</sequence>
<reference evidence="2" key="1">
    <citation type="submission" date="2021-02" db="EMBL/GenBank/DDBJ databases">
        <authorList>
            <person name="Dougan E. K."/>
            <person name="Rhodes N."/>
            <person name="Thang M."/>
            <person name="Chan C."/>
        </authorList>
    </citation>
    <scope>NUCLEOTIDE SEQUENCE</scope>
</reference>
<dbReference type="PANTHER" id="PTHR35791">
    <property type="entry name" value="UPF0754 MEMBRANE PROTEIN YHEB"/>
    <property type="match status" value="1"/>
</dbReference>
<keyword evidence="1" id="KW-1133">Transmembrane helix</keyword>
<evidence type="ECO:0000256" key="1">
    <source>
        <dbReference type="SAM" id="Phobius"/>
    </source>
</evidence>
<dbReference type="EMBL" id="CAJNNV010032646">
    <property type="protein sequence ID" value="CAE8640596.1"/>
    <property type="molecule type" value="Genomic_DNA"/>
</dbReference>
<dbReference type="OMA" id="MILWICF"/>
<keyword evidence="3" id="KW-1185">Reference proteome</keyword>
<gene>
    <name evidence="2" type="ORF">PGLA1383_LOCUS55413</name>
</gene>
<keyword evidence="1" id="KW-0472">Membrane</keyword>
<feature type="transmembrane region" description="Helical" evidence="1">
    <location>
        <begin position="225"/>
        <end position="247"/>
    </location>
</feature>
<name>A0A813HT91_POLGL</name>
<comment type="caution">
    <text evidence="2">The sequence shown here is derived from an EMBL/GenBank/DDBJ whole genome shotgun (WGS) entry which is preliminary data.</text>
</comment>
<feature type="transmembrane region" description="Helical" evidence="1">
    <location>
        <begin position="46"/>
        <end position="67"/>
    </location>
</feature>
<feature type="non-terminal residue" evidence="2">
    <location>
        <position position="1"/>
    </location>
</feature>
<keyword evidence="1" id="KW-0812">Transmembrane</keyword>
<dbReference type="PANTHER" id="PTHR35791:SF1">
    <property type="entry name" value="UPF0754 MEMBRANE PROTEIN YHEB"/>
    <property type="match status" value="1"/>
</dbReference>
<organism evidence="2 3">
    <name type="scientific">Polarella glacialis</name>
    <name type="common">Dinoflagellate</name>
    <dbReference type="NCBI Taxonomy" id="89957"/>
    <lineage>
        <taxon>Eukaryota</taxon>
        <taxon>Sar</taxon>
        <taxon>Alveolata</taxon>
        <taxon>Dinophyceae</taxon>
        <taxon>Suessiales</taxon>
        <taxon>Suessiaceae</taxon>
        <taxon>Polarella</taxon>
    </lineage>
</organism>
<evidence type="ECO:0000313" key="3">
    <source>
        <dbReference type="Proteomes" id="UP000654075"/>
    </source>
</evidence>
<evidence type="ECO:0000313" key="2">
    <source>
        <dbReference type="EMBL" id="CAE8640596.1"/>
    </source>
</evidence>
<dbReference type="OrthoDB" id="410754at2759"/>
<protein>
    <recommendedName>
        <fullName evidence="4">DUF445 domain-containing protein</fullName>
    </recommendedName>
</protein>
<dbReference type="Proteomes" id="UP000654075">
    <property type="component" value="Unassembled WGS sequence"/>
</dbReference>
<dbReference type="AlphaFoldDB" id="A0A813HT91"/>
<evidence type="ECO:0008006" key="4">
    <source>
        <dbReference type="Google" id="ProtNLM"/>
    </source>
</evidence>